<dbReference type="EC" id="2.1.1.37" evidence="2"/>
<dbReference type="PANTHER" id="PTHR23068">
    <property type="entry name" value="DNA CYTOSINE-5- -METHYLTRANSFERASE 3-RELATED"/>
    <property type="match status" value="1"/>
</dbReference>
<dbReference type="SUPFAM" id="SSF53335">
    <property type="entry name" value="S-adenosyl-L-methionine-dependent methyltransferases"/>
    <property type="match status" value="2"/>
</dbReference>
<comment type="caution">
    <text evidence="12">The sequence shown here is derived from an EMBL/GenBank/DDBJ whole genome shotgun (WGS) entry which is preliminary data.</text>
</comment>
<dbReference type="Pfam" id="PF00145">
    <property type="entry name" value="DNA_methylase"/>
    <property type="match status" value="1"/>
</dbReference>
<proteinExistence type="inferred from homology"/>
<comment type="subcellular location">
    <subcellularLocation>
        <location evidence="1">Nucleus</location>
    </subcellularLocation>
</comment>
<reference evidence="12 13" key="1">
    <citation type="journal article" date="2022" name="Nat. Plants">
        <title>Genomes of leafy and leafless Platanthera orchids illuminate the evolution of mycoheterotrophy.</title>
        <authorList>
            <person name="Li M.H."/>
            <person name="Liu K.W."/>
            <person name="Li Z."/>
            <person name="Lu H.C."/>
            <person name="Ye Q.L."/>
            <person name="Zhang D."/>
            <person name="Wang J.Y."/>
            <person name="Li Y.F."/>
            <person name="Zhong Z.M."/>
            <person name="Liu X."/>
            <person name="Yu X."/>
            <person name="Liu D.K."/>
            <person name="Tu X.D."/>
            <person name="Liu B."/>
            <person name="Hao Y."/>
            <person name="Liao X.Y."/>
            <person name="Jiang Y.T."/>
            <person name="Sun W.H."/>
            <person name="Chen J."/>
            <person name="Chen Y.Q."/>
            <person name="Ai Y."/>
            <person name="Zhai J.W."/>
            <person name="Wu S.S."/>
            <person name="Zhou Z."/>
            <person name="Hsiao Y.Y."/>
            <person name="Wu W.L."/>
            <person name="Chen Y.Y."/>
            <person name="Lin Y.F."/>
            <person name="Hsu J.L."/>
            <person name="Li C.Y."/>
            <person name="Wang Z.W."/>
            <person name="Zhao X."/>
            <person name="Zhong W.Y."/>
            <person name="Ma X.K."/>
            <person name="Ma L."/>
            <person name="Huang J."/>
            <person name="Chen G.Z."/>
            <person name="Huang M.Z."/>
            <person name="Huang L."/>
            <person name="Peng D.H."/>
            <person name="Luo Y.B."/>
            <person name="Zou S.Q."/>
            <person name="Chen S.P."/>
            <person name="Lan S."/>
            <person name="Tsai W.C."/>
            <person name="Van de Peer Y."/>
            <person name="Liu Z.J."/>
        </authorList>
    </citation>
    <scope>NUCLEOTIDE SEQUENCE [LARGE SCALE GENOMIC DNA]</scope>
    <source>
        <strain evidence="12">Lor287</strain>
    </source>
</reference>
<evidence type="ECO:0000256" key="8">
    <source>
        <dbReference type="ARBA" id="ARBA00023242"/>
    </source>
</evidence>
<evidence type="ECO:0000256" key="9">
    <source>
        <dbReference type="PROSITE-ProRule" id="PRU01016"/>
    </source>
</evidence>
<evidence type="ECO:0000256" key="4">
    <source>
        <dbReference type="ARBA" id="ARBA00022679"/>
    </source>
</evidence>
<keyword evidence="5 9" id="KW-0949">S-adenosyl-L-methionine</keyword>
<dbReference type="GO" id="GO:0003886">
    <property type="term" value="F:DNA (cytosine-5-)-methyltransferase activity"/>
    <property type="evidence" value="ECO:0007669"/>
    <property type="project" value="UniProtKB-EC"/>
</dbReference>
<dbReference type="PROSITE" id="PS51680">
    <property type="entry name" value="SAM_MT_DRM"/>
    <property type="match status" value="1"/>
</dbReference>
<protein>
    <recommendedName>
        <fullName evidence="2">DNA (cytosine-5-)-methyltransferase</fullName>
        <ecNumber evidence="2">2.1.1.37</ecNumber>
    </recommendedName>
</protein>
<evidence type="ECO:0000259" key="11">
    <source>
        <dbReference type="PROSITE" id="PS51680"/>
    </source>
</evidence>
<feature type="compositionally biased region" description="Polar residues" evidence="10">
    <location>
        <begin position="1"/>
        <end position="11"/>
    </location>
</feature>
<organism evidence="12 13">
    <name type="scientific">Platanthera zijinensis</name>
    <dbReference type="NCBI Taxonomy" id="2320716"/>
    <lineage>
        <taxon>Eukaryota</taxon>
        <taxon>Viridiplantae</taxon>
        <taxon>Streptophyta</taxon>
        <taxon>Embryophyta</taxon>
        <taxon>Tracheophyta</taxon>
        <taxon>Spermatophyta</taxon>
        <taxon>Magnoliopsida</taxon>
        <taxon>Liliopsida</taxon>
        <taxon>Asparagales</taxon>
        <taxon>Orchidaceae</taxon>
        <taxon>Orchidoideae</taxon>
        <taxon>Orchideae</taxon>
        <taxon>Orchidinae</taxon>
        <taxon>Platanthera</taxon>
    </lineage>
</organism>
<dbReference type="InterPro" id="IPR029063">
    <property type="entry name" value="SAM-dependent_MTases_sf"/>
</dbReference>
<name>A0AAP0B1H8_9ASPA</name>
<dbReference type="GO" id="GO:0005634">
    <property type="term" value="C:nucleus"/>
    <property type="evidence" value="ECO:0007669"/>
    <property type="project" value="UniProtKB-SubCell"/>
</dbReference>
<dbReference type="EMBL" id="JBBWWQ010000017">
    <property type="protein sequence ID" value="KAK8923833.1"/>
    <property type="molecule type" value="Genomic_DNA"/>
</dbReference>
<dbReference type="InterPro" id="IPR030380">
    <property type="entry name" value="SAM_MeTfrase_DRM"/>
</dbReference>
<evidence type="ECO:0000256" key="6">
    <source>
        <dbReference type="ARBA" id="ARBA00022737"/>
    </source>
</evidence>
<dbReference type="InterPro" id="IPR001525">
    <property type="entry name" value="C5_MeTfrase"/>
</dbReference>
<accession>A0AAP0B1H8</accession>
<keyword evidence="8" id="KW-0539">Nucleus</keyword>
<dbReference type="InterPro" id="IPR050390">
    <property type="entry name" value="C5-Methyltransferase"/>
</dbReference>
<evidence type="ECO:0000313" key="13">
    <source>
        <dbReference type="Proteomes" id="UP001418222"/>
    </source>
</evidence>
<feature type="region of interest" description="Disordered" evidence="10">
    <location>
        <begin position="1"/>
        <end position="32"/>
    </location>
</feature>
<dbReference type="PROSITE" id="PS51679">
    <property type="entry name" value="SAM_MT_C5"/>
    <property type="match status" value="1"/>
</dbReference>
<keyword evidence="6" id="KW-0677">Repeat</keyword>
<evidence type="ECO:0000256" key="1">
    <source>
        <dbReference type="ARBA" id="ARBA00004123"/>
    </source>
</evidence>
<keyword evidence="7" id="KW-0238">DNA-binding</keyword>
<evidence type="ECO:0000313" key="12">
    <source>
        <dbReference type="EMBL" id="KAK8923833.1"/>
    </source>
</evidence>
<gene>
    <name evidence="12" type="primary">DRM1</name>
    <name evidence="12" type="ORF">KSP39_PZI019476</name>
</gene>
<keyword evidence="4 9" id="KW-0808">Transferase</keyword>
<dbReference type="GO" id="GO:0032259">
    <property type="term" value="P:methylation"/>
    <property type="evidence" value="ECO:0007669"/>
    <property type="project" value="UniProtKB-KW"/>
</dbReference>
<keyword evidence="3 9" id="KW-0489">Methyltransferase</keyword>
<comment type="similarity">
    <text evidence="9">Belongs to the class I-like SAM-binding methyltransferase superfamily. C5-methyltransferase family.</text>
</comment>
<evidence type="ECO:0000256" key="3">
    <source>
        <dbReference type="ARBA" id="ARBA00022603"/>
    </source>
</evidence>
<keyword evidence="13" id="KW-1185">Reference proteome</keyword>
<dbReference type="Proteomes" id="UP001418222">
    <property type="component" value="Unassembled WGS sequence"/>
</dbReference>
<evidence type="ECO:0000256" key="7">
    <source>
        <dbReference type="ARBA" id="ARBA00023125"/>
    </source>
</evidence>
<evidence type="ECO:0000256" key="5">
    <source>
        <dbReference type="ARBA" id="ARBA00022691"/>
    </source>
</evidence>
<dbReference type="PANTHER" id="PTHR23068:SF25">
    <property type="entry name" value="DNA (CYTOSINE-5)-METHYLTRANSFERASE DRM2"/>
    <property type="match status" value="1"/>
</dbReference>
<feature type="active site" evidence="9">
    <location>
        <position position="360"/>
    </location>
</feature>
<dbReference type="Gene3D" id="3.40.50.150">
    <property type="entry name" value="Vaccinia Virus protein VP39"/>
    <property type="match status" value="2"/>
</dbReference>
<evidence type="ECO:0000256" key="10">
    <source>
        <dbReference type="SAM" id="MobiDB-lite"/>
    </source>
</evidence>
<evidence type="ECO:0000256" key="2">
    <source>
        <dbReference type="ARBA" id="ARBA00011975"/>
    </source>
</evidence>
<sequence length="398" mass="44201">MEAAEASTSTGAVRKKTTTAEDTRKRRNFLPGTTRRSEISKKVLSGDNDELITLPNPMVGFGLPSQKSVARRPLPKFAVGLPYFYYENVALAPKGVWNAISSLLYGVEPEFVDSKHFCAAARKRGYIHNLPIEGRFPLLPIPKKTIQEALPATKKWWPSWDVRTQLNCLLTKMEGGQVPANIRNILQGAGDPPPPKVQAYVMAQCKRSNLVWVGHHKAAPLDPSEFEMLLGFPRNHTRGGGISTTDRMKSLGNSFQIDTVAFHLSVLKKLFPGGMNVLSLFSGIGGAEVALHKLGIRLNVVVSVEILDVNKNILRSWWSESGQKGVLVQLDDVKKLNGERIEELMKRYGKFDLIIGGSPCNNLAGSNRYTRSGLEGKHSSLFYDYVRILNYIRGMEQK</sequence>
<dbReference type="AlphaFoldDB" id="A0AAP0B1H8"/>
<dbReference type="GO" id="GO:0003677">
    <property type="term" value="F:DNA binding"/>
    <property type="evidence" value="ECO:0007669"/>
    <property type="project" value="UniProtKB-KW"/>
</dbReference>
<feature type="domain" description="SAM-dependent MTase DRM-type" evidence="11">
    <location>
        <begin position="70"/>
        <end position="398"/>
    </location>
</feature>